<proteinExistence type="predicted"/>
<sequence length="260" mass="28924">MKLIMMCTKMVPEEEDRVEKFIGGLPDNIQWKCDLLQQPVHPLTTRLHDVVQITNNLMDKKLKGYAVKNAENKRRLNNNYGNKRGQQPPFKRQNTGGQNVARAYVAGNNENKEYEEHFQKDCPKVKNQNRGNKTRVPDARGNAYVLGGGDANPGSNTVTGMFLLNDHHAYMLFDLGADRSFVSNTFSALLDITPSALDVSYAVELADGRTSETNTVPRGCTLGLLGHPFNINLMPIELGSFDVIIGMDWLAKNNAVIACD</sequence>
<gene>
    <name evidence="2" type="ORF">Tco_1069910</name>
</gene>
<accession>A0ABQ5HM17</accession>
<dbReference type="PANTHER" id="PTHR15503:SF45">
    <property type="entry name" value="RNA-DIRECTED DNA POLYMERASE HOMOLOG"/>
    <property type="match status" value="1"/>
</dbReference>
<dbReference type="PANTHER" id="PTHR15503">
    <property type="entry name" value="LDOC1 RELATED"/>
    <property type="match status" value="1"/>
</dbReference>
<keyword evidence="2" id="KW-0808">Transferase</keyword>
<dbReference type="GO" id="GO:0003964">
    <property type="term" value="F:RNA-directed DNA polymerase activity"/>
    <property type="evidence" value="ECO:0007669"/>
    <property type="project" value="UniProtKB-KW"/>
</dbReference>
<evidence type="ECO:0000313" key="3">
    <source>
        <dbReference type="Proteomes" id="UP001151760"/>
    </source>
</evidence>
<dbReference type="InterPro" id="IPR032567">
    <property type="entry name" value="RTL1-rel"/>
</dbReference>
<dbReference type="CDD" id="cd00303">
    <property type="entry name" value="retropepsin_like"/>
    <property type="match status" value="1"/>
</dbReference>
<dbReference type="Pfam" id="PF08284">
    <property type="entry name" value="RVP_2"/>
    <property type="match status" value="1"/>
</dbReference>
<protein>
    <submittedName>
        <fullName evidence="2">Reverse transcriptase domain-containing protein</fullName>
    </submittedName>
</protein>
<dbReference type="InterPro" id="IPR021109">
    <property type="entry name" value="Peptidase_aspartic_dom_sf"/>
</dbReference>
<dbReference type="SUPFAM" id="SSF50630">
    <property type="entry name" value="Acid proteases"/>
    <property type="match status" value="1"/>
</dbReference>
<reference evidence="2" key="2">
    <citation type="submission" date="2022-01" db="EMBL/GenBank/DDBJ databases">
        <authorList>
            <person name="Yamashiro T."/>
            <person name="Shiraishi A."/>
            <person name="Satake H."/>
            <person name="Nakayama K."/>
        </authorList>
    </citation>
    <scope>NUCLEOTIDE SEQUENCE</scope>
</reference>
<dbReference type="Proteomes" id="UP001151760">
    <property type="component" value="Unassembled WGS sequence"/>
</dbReference>
<dbReference type="Gene3D" id="2.40.70.10">
    <property type="entry name" value="Acid Proteases"/>
    <property type="match status" value="1"/>
</dbReference>
<comment type="caution">
    <text evidence="2">The sequence shown here is derived from an EMBL/GenBank/DDBJ whole genome shotgun (WGS) entry which is preliminary data.</text>
</comment>
<reference evidence="2" key="1">
    <citation type="journal article" date="2022" name="Int. J. Mol. Sci.">
        <title>Draft Genome of Tanacetum Coccineum: Genomic Comparison of Closely Related Tanacetum-Family Plants.</title>
        <authorList>
            <person name="Yamashiro T."/>
            <person name="Shiraishi A."/>
            <person name="Nakayama K."/>
            <person name="Satake H."/>
        </authorList>
    </citation>
    <scope>NUCLEOTIDE SEQUENCE</scope>
</reference>
<dbReference type="EMBL" id="BQNB010019707">
    <property type="protein sequence ID" value="GJT88193.1"/>
    <property type="molecule type" value="Genomic_DNA"/>
</dbReference>
<evidence type="ECO:0000256" key="1">
    <source>
        <dbReference type="SAM" id="MobiDB-lite"/>
    </source>
</evidence>
<evidence type="ECO:0000313" key="2">
    <source>
        <dbReference type="EMBL" id="GJT88193.1"/>
    </source>
</evidence>
<keyword evidence="2" id="KW-0548">Nucleotidyltransferase</keyword>
<keyword evidence="2" id="KW-0695">RNA-directed DNA polymerase</keyword>
<organism evidence="2 3">
    <name type="scientific">Tanacetum coccineum</name>
    <dbReference type="NCBI Taxonomy" id="301880"/>
    <lineage>
        <taxon>Eukaryota</taxon>
        <taxon>Viridiplantae</taxon>
        <taxon>Streptophyta</taxon>
        <taxon>Embryophyta</taxon>
        <taxon>Tracheophyta</taxon>
        <taxon>Spermatophyta</taxon>
        <taxon>Magnoliopsida</taxon>
        <taxon>eudicotyledons</taxon>
        <taxon>Gunneridae</taxon>
        <taxon>Pentapetalae</taxon>
        <taxon>asterids</taxon>
        <taxon>campanulids</taxon>
        <taxon>Asterales</taxon>
        <taxon>Asteraceae</taxon>
        <taxon>Asteroideae</taxon>
        <taxon>Anthemideae</taxon>
        <taxon>Anthemidinae</taxon>
        <taxon>Tanacetum</taxon>
    </lineage>
</organism>
<name>A0ABQ5HM17_9ASTR</name>
<feature type="region of interest" description="Disordered" evidence="1">
    <location>
        <begin position="69"/>
        <end position="98"/>
    </location>
</feature>
<keyword evidence="3" id="KW-1185">Reference proteome</keyword>